<evidence type="ECO:0000256" key="10">
    <source>
        <dbReference type="ARBA" id="ARBA00070616"/>
    </source>
</evidence>
<dbReference type="SUPFAM" id="SSF55785">
    <property type="entry name" value="PYP-like sensor domain (PAS domain)"/>
    <property type="match status" value="2"/>
</dbReference>
<dbReference type="GO" id="GO:0000155">
    <property type="term" value="F:phosphorelay sensor kinase activity"/>
    <property type="evidence" value="ECO:0007669"/>
    <property type="project" value="InterPro"/>
</dbReference>
<keyword evidence="5" id="KW-0547">Nucleotide-binding</keyword>
<dbReference type="Pfam" id="PF00512">
    <property type="entry name" value="HisKA"/>
    <property type="match status" value="1"/>
</dbReference>
<dbReference type="PROSITE" id="PS50110">
    <property type="entry name" value="RESPONSE_REGULATORY"/>
    <property type="match status" value="1"/>
</dbReference>
<dbReference type="SUPFAM" id="SSF55874">
    <property type="entry name" value="ATPase domain of HSP90 chaperone/DNA topoisomerase II/histidine kinase"/>
    <property type="match status" value="1"/>
</dbReference>
<evidence type="ECO:0000256" key="9">
    <source>
        <dbReference type="ARBA" id="ARBA00059827"/>
    </source>
</evidence>
<dbReference type="InterPro" id="IPR036890">
    <property type="entry name" value="HATPase_C_sf"/>
</dbReference>
<keyword evidence="6" id="KW-0418">Kinase</keyword>
<dbReference type="PRINTS" id="PR00344">
    <property type="entry name" value="BCTRLSENSOR"/>
</dbReference>
<dbReference type="InterPro" id="IPR035965">
    <property type="entry name" value="PAS-like_dom_sf"/>
</dbReference>
<dbReference type="FunFam" id="3.30.450.20:FF:000060">
    <property type="entry name" value="Sensor protein FixL"/>
    <property type="match status" value="1"/>
</dbReference>
<feature type="domain" description="Histidine kinase" evidence="12">
    <location>
        <begin position="266"/>
        <end position="490"/>
    </location>
</feature>
<dbReference type="PROSITE" id="PS50109">
    <property type="entry name" value="HIS_KIN"/>
    <property type="match status" value="1"/>
</dbReference>
<dbReference type="Proteomes" id="UP000664417">
    <property type="component" value="Unassembled WGS sequence"/>
</dbReference>
<dbReference type="Pfam" id="PF02518">
    <property type="entry name" value="HATPase_c"/>
    <property type="match status" value="1"/>
</dbReference>
<dbReference type="Gene3D" id="1.10.287.130">
    <property type="match status" value="1"/>
</dbReference>
<dbReference type="Pfam" id="PF00989">
    <property type="entry name" value="PAS"/>
    <property type="match status" value="1"/>
</dbReference>
<dbReference type="SUPFAM" id="SSF52172">
    <property type="entry name" value="CheY-like"/>
    <property type="match status" value="1"/>
</dbReference>
<reference evidence="16" key="1">
    <citation type="submission" date="2021-03" db="EMBL/GenBank/DDBJ databases">
        <authorList>
            <person name="Wang G."/>
        </authorList>
    </citation>
    <scope>NUCLEOTIDE SEQUENCE</scope>
    <source>
        <strain evidence="16">KCTC 12899</strain>
    </source>
</reference>
<keyword evidence="8" id="KW-0902">Two-component regulatory system</keyword>
<dbReference type="PROSITE" id="PS50112">
    <property type="entry name" value="PAS"/>
    <property type="match status" value="1"/>
</dbReference>
<dbReference type="Pfam" id="PF00072">
    <property type="entry name" value="Response_reg"/>
    <property type="match status" value="1"/>
</dbReference>
<dbReference type="SMART" id="SM00091">
    <property type="entry name" value="PAS"/>
    <property type="match status" value="2"/>
</dbReference>
<evidence type="ECO:0000259" key="13">
    <source>
        <dbReference type="PROSITE" id="PS50110"/>
    </source>
</evidence>
<dbReference type="InterPro" id="IPR001789">
    <property type="entry name" value="Sig_transdc_resp-reg_receiver"/>
</dbReference>
<dbReference type="CDD" id="cd00130">
    <property type="entry name" value="PAS"/>
    <property type="match status" value="1"/>
</dbReference>
<dbReference type="Pfam" id="PF13426">
    <property type="entry name" value="PAS_9"/>
    <property type="match status" value="1"/>
</dbReference>
<keyword evidence="17" id="KW-1185">Reference proteome</keyword>
<feature type="modified residue" description="4-aspartylphosphate" evidence="11">
    <location>
        <position position="560"/>
    </location>
</feature>
<dbReference type="EC" id="2.7.13.3" evidence="2"/>
<evidence type="ECO:0000256" key="3">
    <source>
        <dbReference type="ARBA" id="ARBA00022553"/>
    </source>
</evidence>
<dbReference type="PANTHER" id="PTHR43065">
    <property type="entry name" value="SENSOR HISTIDINE KINASE"/>
    <property type="match status" value="1"/>
</dbReference>
<gene>
    <name evidence="16" type="ORF">J3U88_30260</name>
</gene>
<comment type="catalytic activity">
    <reaction evidence="1">
        <text>ATP + protein L-histidine = ADP + protein N-phospho-L-histidine.</text>
        <dbReference type="EC" id="2.7.13.3"/>
    </reaction>
</comment>
<dbReference type="InterPro" id="IPR011006">
    <property type="entry name" value="CheY-like_superfamily"/>
</dbReference>
<evidence type="ECO:0000256" key="8">
    <source>
        <dbReference type="ARBA" id="ARBA00023012"/>
    </source>
</evidence>
<evidence type="ECO:0000256" key="7">
    <source>
        <dbReference type="ARBA" id="ARBA00022840"/>
    </source>
</evidence>
<keyword evidence="3 11" id="KW-0597">Phosphoprotein</keyword>
<dbReference type="InterPro" id="IPR005467">
    <property type="entry name" value="His_kinase_dom"/>
</dbReference>
<name>A0A8J7QPN3_9BACT</name>
<feature type="domain" description="PAS" evidence="14">
    <location>
        <begin position="125"/>
        <end position="195"/>
    </location>
</feature>
<evidence type="ECO:0000256" key="11">
    <source>
        <dbReference type="PROSITE-ProRule" id="PRU00169"/>
    </source>
</evidence>
<sequence length="626" mass="69739">MLNTAFMKEAFGSMQAIALVLDARGFVLFANPFLCALLERDEAGVLGTLWSQFCRPAQDFESCLARLQVRETSRCECRLEKENVDATQLRFQANPVVWEDGAPAVLLIGEDVTERGLMEQAVQENENLRSLVFDHTLDSLITIDQSGKVLTFNKAAEKMFGYQAADVLGRNVAMLMPNPHADRHDDYIDQYLRTGNAKIIGKGREVTARHKDGSPIPVLLNVSREAELEGEKVFVGVLRDLSKEKYVEAQLRQAQKMEAIGTLAGGIAHDFNNILGGIFGYVELMLEDAEEGSYLQDDLGEMMKACMRGKELVQQILTFSRQEQPQRKPAQLQPIIKESLKLLRATIPTTIDIQSEIDPDLGPVVIDPTQIHQVMMNLCTNAYHAMRNTGGCLQVSLKKVDYQGQIANIANALPFGCYAALRVEDTGEGMDEATRQRIYDPFFTTKRLGEGTGMGLSVVHGIVQNHEGLITVESVLGHGSVFIVYLPLKGVAAVDGERDEQPSEMGVERIFLVDDDAFLRNVQQRLLARQGYHVRLFTNGLEALEAFEDDPYGVDLVISDQTMPKMSGMEMAKVMLRRRGELPIILTTGYSDVIQPEDVTQMGVREMLMKPVPKQMMLAAIRRHLS</sequence>
<evidence type="ECO:0000313" key="17">
    <source>
        <dbReference type="Proteomes" id="UP000664417"/>
    </source>
</evidence>
<feature type="domain" description="PAC" evidence="15">
    <location>
        <begin position="202"/>
        <end position="253"/>
    </location>
</feature>
<comment type="caution">
    <text evidence="16">The sequence shown here is derived from an EMBL/GenBank/DDBJ whole genome shotgun (WGS) entry which is preliminary data.</text>
</comment>
<dbReference type="SUPFAM" id="SSF47384">
    <property type="entry name" value="Homodimeric domain of signal transducing histidine kinase"/>
    <property type="match status" value="1"/>
</dbReference>
<dbReference type="EMBL" id="JAFREP010000043">
    <property type="protein sequence ID" value="MBO1322790.1"/>
    <property type="molecule type" value="Genomic_DNA"/>
</dbReference>
<dbReference type="GO" id="GO:0006355">
    <property type="term" value="P:regulation of DNA-templated transcription"/>
    <property type="evidence" value="ECO:0007669"/>
    <property type="project" value="InterPro"/>
</dbReference>
<accession>A0A8J7QPN3</accession>
<dbReference type="InterPro" id="IPR003661">
    <property type="entry name" value="HisK_dim/P_dom"/>
</dbReference>
<dbReference type="InterPro" id="IPR000014">
    <property type="entry name" value="PAS"/>
</dbReference>
<comment type="function">
    <text evidence="9">Putative oxygen sensor; modulates the activity of FixJ, a transcriptional activator of nitrogen fixation fixK gene. FixL probably acts as a kinase that phosphorylates FixJ.</text>
</comment>
<organism evidence="16 17">
    <name type="scientific">Acanthopleuribacter pedis</name>
    <dbReference type="NCBI Taxonomy" id="442870"/>
    <lineage>
        <taxon>Bacteria</taxon>
        <taxon>Pseudomonadati</taxon>
        <taxon>Acidobacteriota</taxon>
        <taxon>Holophagae</taxon>
        <taxon>Acanthopleuribacterales</taxon>
        <taxon>Acanthopleuribacteraceae</taxon>
        <taxon>Acanthopleuribacter</taxon>
    </lineage>
</organism>
<dbReference type="InterPro" id="IPR000700">
    <property type="entry name" value="PAS-assoc_C"/>
</dbReference>
<proteinExistence type="predicted"/>
<evidence type="ECO:0000259" key="12">
    <source>
        <dbReference type="PROSITE" id="PS50109"/>
    </source>
</evidence>
<dbReference type="AlphaFoldDB" id="A0A8J7QPN3"/>
<dbReference type="SMART" id="SM00448">
    <property type="entry name" value="REC"/>
    <property type="match status" value="1"/>
</dbReference>
<evidence type="ECO:0000256" key="5">
    <source>
        <dbReference type="ARBA" id="ARBA00022741"/>
    </source>
</evidence>
<dbReference type="InterPro" id="IPR003594">
    <property type="entry name" value="HATPase_dom"/>
</dbReference>
<evidence type="ECO:0000259" key="14">
    <source>
        <dbReference type="PROSITE" id="PS50112"/>
    </source>
</evidence>
<protein>
    <recommendedName>
        <fullName evidence="10">Sensor protein FixL</fullName>
        <ecNumber evidence="2">2.7.13.3</ecNumber>
    </recommendedName>
</protein>
<feature type="domain" description="Response regulatory" evidence="13">
    <location>
        <begin position="509"/>
        <end position="625"/>
    </location>
</feature>
<evidence type="ECO:0000256" key="6">
    <source>
        <dbReference type="ARBA" id="ARBA00022777"/>
    </source>
</evidence>
<dbReference type="InterPro" id="IPR004358">
    <property type="entry name" value="Sig_transdc_His_kin-like_C"/>
</dbReference>
<dbReference type="Gene3D" id="3.40.50.2300">
    <property type="match status" value="1"/>
</dbReference>
<keyword evidence="4" id="KW-0808">Transferase</keyword>
<dbReference type="InterPro" id="IPR036097">
    <property type="entry name" value="HisK_dim/P_sf"/>
</dbReference>
<keyword evidence="7" id="KW-0067">ATP-binding</keyword>
<dbReference type="SMART" id="SM00388">
    <property type="entry name" value="HisKA"/>
    <property type="match status" value="1"/>
</dbReference>
<dbReference type="Gene3D" id="3.30.450.20">
    <property type="entry name" value="PAS domain"/>
    <property type="match status" value="2"/>
</dbReference>
<dbReference type="Gene3D" id="3.30.565.10">
    <property type="entry name" value="Histidine kinase-like ATPase, C-terminal domain"/>
    <property type="match status" value="1"/>
</dbReference>
<dbReference type="InterPro" id="IPR013767">
    <property type="entry name" value="PAS_fold"/>
</dbReference>
<evidence type="ECO:0000256" key="4">
    <source>
        <dbReference type="ARBA" id="ARBA00022679"/>
    </source>
</evidence>
<dbReference type="SMART" id="SM00387">
    <property type="entry name" value="HATPase_c"/>
    <property type="match status" value="1"/>
</dbReference>
<evidence type="ECO:0000256" key="1">
    <source>
        <dbReference type="ARBA" id="ARBA00000085"/>
    </source>
</evidence>
<dbReference type="GO" id="GO:0005524">
    <property type="term" value="F:ATP binding"/>
    <property type="evidence" value="ECO:0007669"/>
    <property type="project" value="UniProtKB-KW"/>
</dbReference>
<evidence type="ECO:0000256" key="2">
    <source>
        <dbReference type="ARBA" id="ARBA00012438"/>
    </source>
</evidence>
<evidence type="ECO:0000259" key="15">
    <source>
        <dbReference type="PROSITE" id="PS50113"/>
    </source>
</evidence>
<dbReference type="PROSITE" id="PS50113">
    <property type="entry name" value="PAC"/>
    <property type="match status" value="1"/>
</dbReference>
<dbReference type="PANTHER" id="PTHR43065:SF42">
    <property type="entry name" value="TWO-COMPONENT SENSOR PPRA"/>
    <property type="match status" value="1"/>
</dbReference>
<dbReference type="NCBIfam" id="TIGR00229">
    <property type="entry name" value="sensory_box"/>
    <property type="match status" value="1"/>
</dbReference>
<evidence type="ECO:0000313" key="16">
    <source>
        <dbReference type="EMBL" id="MBO1322790.1"/>
    </source>
</evidence>